<gene>
    <name evidence="6" type="ORF">COA96_10510</name>
</gene>
<protein>
    <submittedName>
        <fullName evidence="6">Globin</fullName>
    </submittedName>
</protein>
<dbReference type="SUPFAM" id="SSF46458">
    <property type="entry name" value="Globin-like"/>
    <property type="match status" value="1"/>
</dbReference>
<keyword evidence="3" id="KW-0349">Heme</keyword>
<dbReference type="EMBL" id="NVVJ01000031">
    <property type="protein sequence ID" value="PCJ24033.1"/>
    <property type="molecule type" value="Genomic_DNA"/>
</dbReference>
<dbReference type="InterPro" id="IPR012292">
    <property type="entry name" value="Globin/Proto"/>
</dbReference>
<dbReference type="PROSITE" id="PS01213">
    <property type="entry name" value="GLOBIN_FAM_2"/>
    <property type="match status" value="1"/>
</dbReference>
<dbReference type="GO" id="GO:0015671">
    <property type="term" value="P:oxygen transport"/>
    <property type="evidence" value="ECO:0007669"/>
    <property type="project" value="InterPro"/>
</dbReference>
<evidence type="ECO:0000256" key="2">
    <source>
        <dbReference type="ARBA" id="ARBA00022448"/>
    </source>
</evidence>
<dbReference type="CDD" id="cd14773">
    <property type="entry name" value="TrHb2_PhHbO-like_O"/>
    <property type="match status" value="1"/>
</dbReference>
<evidence type="ECO:0000256" key="1">
    <source>
        <dbReference type="ARBA" id="ARBA00001971"/>
    </source>
</evidence>
<dbReference type="InterPro" id="IPR019795">
    <property type="entry name" value="Globin_bac-like_CS"/>
</dbReference>
<evidence type="ECO:0000256" key="3">
    <source>
        <dbReference type="ARBA" id="ARBA00022617"/>
    </source>
</evidence>
<evidence type="ECO:0000313" key="7">
    <source>
        <dbReference type="Proteomes" id="UP000218327"/>
    </source>
</evidence>
<proteinExistence type="predicted"/>
<dbReference type="InterPro" id="IPR009050">
    <property type="entry name" value="Globin-like_sf"/>
</dbReference>
<keyword evidence="2" id="KW-0813">Transport</keyword>
<dbReference type="Gene3D" id="1.10.490.10">
    <property type="entry name" value="Globins"/>
    <property type="match status" value="1"/>
</dbReference>
<dbReference type="Proteomes" id="UP000218327">
    <property type="component" value="Unassembled WGS sequence"/>
</dbReference>
<dbReference type="GO" id="GO:0020037">
    <property type="term" value="F:heme binding"/>
    <property type="evidence" value="ECO:0007669"/>
    <property type="project" value="InterPro"/>
</dbReference>
<accession>A0A2A5AXM1</accession>
<dbReference type="InterPro" id="IPR001486">
    <property type="entry name" value="Hemoglobin_trunc"/>
</dbReference>
<organism evidence="6 7">
    <name type="scientific">SAR86 cluster bacterium</name>
    <dbReference type="NCBI Taxonomy" id="2030880"/>
    <lineage>
        <taxon>Bacteria</taxon>
        <taxon>Pseudomonadati</taxon>
        <taxon>Pseudomonadota</taxon>
        <taxon>Gammaproteobacteria</taxon>
        <taxon>SAR86 cluster</taxon>
    </lineage>
</organism>
<name>A0A2A5AXM1_9GAMM</name>
<keyword evidence="5" id="KW-0408">Iron</keyword>
<reference evidence="7" key="1">
    <citation type="submission" date="2017-08" db="EMBL/GenBank/DDBJ databases">
        <title>A dynamic microbial community with high functional redundancy inhabits the cold, oxic subseafloor aquifer.</title>
        <authorList>
            <person name="Tully B.J."/>
            <person name="Wheat C.G."/>
            <person name="Glazer B.T."/>
            <person name="Huber J.A."/>
        </authorList>
    </citation>
    <scope>NUCLEOTIDE SEQUENCE [LARGE SCALE GENOMIC DNA]</scope>
</reference>
<evidence type="ECO:0000256" key="4">
    <source>
        <dbReference type="ARBA" id="ARBA00022723"/>
    </source>
</evidence>
<dbReference type="GO" id="GO:0019825">
    <property type="term" value="F:oxygen binding"/>
    <property type="evidence" value="ECO:0007669"/>
    <property type="project" value="InterPro"/>
</dbReference>
<evidence type="ECO:0000256" key="5">
    <source>
        <dbReference type="ARBA" id="ARBA00023004"/>
    </source>
</evidence>
<keyword evidence="4" id="KW-0479">Metal-binding</keyword>
<comment type="caution">
    <text evidence="6">The sequence shown here is derived from an EMBL/GenBank/DDBJ whole genome shotgun (WGS) entry which is preliminary data.</text>
</comment>
<sequence>MNNAVPPDENYGFEDTSYRAAGEFDGIQKLVKCFYQFMDELPQAKKIRSMHAVDLSVIDDKLTHFLCYWLGGPRQYREKYGPISIPKVHMHLTVGESERDAWLLCMRKAAELQPYKPSFKKYLLEQLALPAERIRVTSKSPS</sequence>
<dbReference type="Pfam" id="PF01152">
    <property type="entry name" value="Bac_globin"/>
    <property type="match status" value="1"/>
</dbReference>
<comment type="cofactor">
    <cofactor evidence="1">
        <name>heme</name>
        <dbReference type="ChEBI" id="CHEBI:30413"/>
    </cofactor>
</comment>
<evidence type="ECO:0000313" key="6">
    <source>
        <dbReference type="EMBL" id="PCJ24033.1"/>
    </source>
</evidence>
<dbReference type="AlphaFoldDB" id="A0A2A5AXM1"/>
<dbReference type="GO" id="GO:0046872">
    <property type="term" value="F:metal ion binding"/>
    <property type="evidence" value="ECO:0007669"/>
    <property type="project" value="UniProtKB-KW"/>
</dbReference>